<sequence length="124" mass="13367">MSGCSEPASPPTFAVSGHVSLNRKPLNEGVIRFISPERSGDVTTTIQNGEYHFDQPSGPTAGDFDVVVTPVTPDLSDAQKAIEAGERDPLQVRAVPAKYQSPGELRATVAPDQENQFDFELRGR</sequence>
<accession>A0A5C5YGN4</accession>
<reference evidence="1 2" key="1">
    <citation type="submission" date="2019-02" db="EMBL/GenBank/DDBJ databases">
        <title>Deep-cultivation of Planctomycetes and their phenomic and genomic characterization uncovers novel biology.</title>
        <authorList>
            <person name="Wiegand S."/>
            <person name="Jogler M."/>
            <person name="Boedeker C."/>
            <person name="Pinto D."/>
            <person name="Vollmers J."/>
            <person name="Rivas-Marin E."/>
            <person name="Kohn T."/>
            <person name="Peeters S.H."/>
            <person name="Heuer A."/>
            <person name="Rast P."/>
            <person name="Oberbeckmann S."/>
            <person name="Bunk B."/>
            <person name="Jeske O."/>
            <person name="Meyerdierks A."/>
            <person name="Storesund J.E."/>
            <person name="Kallscheuer N."/>
            <person name="Luecker S."/>
            <person name="Lage O.M."/>
            <person name="Pohl T."/>
            <person name="Merkel B.J."/>
            <person name="Hornburger P."/>
            <person name="Mueller R.-W."/>
            <person name="Bruemmer F."/>
            <person name="Labrenz M."/>
            <person name="Spormann A.M."/>
            <person name="Op Den Camp H."/>
            <person name="Overmann J."/>
            <person name="Amann R."/>
            <person name="Jetten M.S.M."/>
            <person name="Mascher T."/>
            <person name="Medema M.H."/>
            <person name="Devos D.P."/>
            <person name="Kaster A.-K."/>
            <person name="Ovreas L."/>
            <person name="Rohde M."/>
            <person name="Galperin M.Y."/>
            <person name="Jogler C."/>
        </authorList>
    </citation>
    <scope>NUCLEOTIDE SEQUENCE [LARGE SCALE GENOMIC DNA]</scope>
    <source>
        <strain evidence="1 2">CA85</strain>
    </source>
</reference>
<dbReference type="AlphaFoldDB" id="A0A5C5YGN4"/>
<evidence type="ECO:0000313" key="1">
    <source>
        <dbReference type="EMBL" id="TWT74314.1"/>
    </source>
</evidence>
<protein>
    <recommendedName>
        <fullName evidence="3">Carboxypeptidase regulatory-like domain-containing protein</fullName>
    </recommendedName>
</protein>
<comment type="caution">
    <text evidence="1">The sequence shown here is derived from an EMBL/GenBank/DDBJ whole genome shotgun (WGS) entry which is preliminary data.</text>
</comment>
<gene>
    <name evidence="1" type="ORF">CA85_12010</name>
</gene>
<keyword evidence="2" id="KW-1185">Reference proteome</keyword>
<dbReference type="Proteomes" id="UP000318053">
    <property type="component" value="Unassembled WGS sequence"/>
</dbReference>
<organism evidence="1 2">
    <name type="scientific">Allorhodopirellula solitaria</name>
    <dbReference type="NCBI Taxonomy" id="2527987"/>
    <lineage>
        <taxon>Bacteria</taxon>
        <taxon>Pseudomonadati</taxon>
        <taxon>Planctomycetota</taxon>
        <taxon>Planctomycetia</taxon>
        <taxon>Pirellulales</taxon>
        <taxon>Pirellulaceae</taxon>
        <taxon>Allorhodopirellula</taxon>
    </lineage>
</organism>
<evidence type="ECO:0000313" key="2">
    <source>
        <dbReference type="Proteomes" id="UP000318053"/>
    </source>
</evidence>
<dbReference type="EMBL" id="SJPK01000002">
    <property type="protein sequence ID" value="TWT74314.1"/>
    <property type="molecule type" value="Genomic_DNA"/>
</dbReference>
<name>A0A5C5YGN4_9BACT</name>
<evidence type="ECO:0008006" key="3">
    <source>
        <dbReference type="Google" id="ProtNLM"/>
    </source>
</evidence>
<proteinExistence type="predicted"/>